<organism evidence="2 4">
    <name type="scientific">Hydra vulgaris</name>
    <name type="common">Hydra</name>
    <name type="synonym">Hydra attenuata</name>
    <dbReference type="NCBI Taxonomy" id="6087"/>
    <lineage>
        <taxon>Eukaryota</taxon>
        <taxon>Metazoa</taxon>
        <taxon>Cnidaria</taxon>
        <taxon>Hydrozoa</taxon>
        <taxon>Hydroidolina</taxon>
        <taxon>Anthoathecata</taxon>
        <taxon>Aplanulata</taxon>
        <taxon>Hydridae</taxon>
        <taxon>Hydra</taxon>
    </lineage>
</organism>
<dbReference type="Pfam" id="PF02995">
    <property type="entry name" value="DUF229"/>
    <property type="match status" value="1"/>
</dbReference>
<dbReference type="CDD" id="cd16021">
    <property type="entry name" value="ALP_like"/>
    <property type="match status" value="1"/>
</dbReference>
<evidence type="ECO:0000256" key="1">
    <source>
        <dbReference type="SAM" id="Phobius"/>
    </source>
</evidence>
<accession>A0ABM4D3D3</accession>
<keyword evidence="1" id="KW-0812">Transmembrane</keyword>
<name>A0ABM4D3D3_HYDVU</name>
<dbReference type="Gene3D" id="3.40.720.10">
    <property type="entry name" value="Alkaline Phosphatase, subunit A"/>
    <property type="match status" value="1"/>
</dbReference>
<dbReference type="RefSeq" id="XP_065668773.1">
    <property type="nucleotide sequence ID" value="XM_065812701.1"/>
</dbReference>
<proteinExistence type="predicted"/>
<evidence type="ECO:0000313" key="2">
    <source>
        <dbReference type="Proteomes" id="UP001652625"/>
    </source>
</evidence>
<evidence type="ECO:0000313" key="4">
    <source>
        <dbReference type="RefSeq" id="XP_065668773.1"/>
    </source>
</evidence>
<dbReference type="RefSeq" id="XP_065668772.1">
    <property type="nucleotide sequence ID" value="XM_065812700.1"/>
</dbReference>
<dbReference type="PANTHER" id="PTHR10974:SF1">
    <property type="entry name" value="FI08016P-RELATED"/>
    <property type="match status" value="1"/>
</dbReference>
<dbReference type="SUPFAM" id="SSF53649">
    <property type="entry name" value="Alkaline phosphatase-like"/>
    <property type="match status" value="1"/>
</dbReference>
<gene>
    <name evidence="3 4" type="primary">LOC100199035</name>
</gene>
<keyword evidence="2" id="KW-1185">Reference proteome</keyword>
<dbReference type="PANTHER" id="PTHR10974">
    <property type="entry name" value="FI08016P-RELATED"/>
    <property type="match status" value="1"/>
</dbReference>
<dbReference type="GeneID" id="100199035"/>
<protein>
    <submittedName>
        <fullName evidence="3 4">Uncharacterized protein LOC100199035 isoform X2</fullName>
    </submittedName>
</protein>
<feature type="transmembrane region" description="Helical" evidence="1">
    <location>
        <begin position="6"/>
        <end position="25"/>
    </location>
</feature>
<dbReference type="Proteomes" id="UP001652625">
    <property type="component" value="Chromosome 12"/>
</dbReference>
<evidence type="ECO:0000313" key="3">
    <source>
        <dbReference type="RefSeq" id="XP_065668772.1"/>
    </source>
</evidence>
<reference evidence="3 4" key="1">
    <citation type="submission" date="2025-05" db="UniProtKB">
        <authorList>
            <consortium name="RefSeq"/>
        </authorList>
    </citation>
    <scope>IDENTIFICATION</scope>
</reference>
<dbReference type="InterPro" id="IPR017850">
    <property type="entry name" value="Alkaline_phosphatase_core_sf"/>
</dbReference>
<dbReference type="InterPro" id="IPR004245">
    <property type="entry name" value="DUF229"/>
</dbReference>
<sequence length="646" mass="74342">MRFKCLLVFTFALIVIVFINIFENLKYTDWIFFLKKSVTYSTERLHIMNLNAKIPQRLENKDANACVLPSLNPFDPEIMRYVKPVRMTCSERRFGKVTIDGWFVLSSSYVLNLSISYIYRDNPSNKFINEDFGVKFSEPTNVKRSENGTFKHKLSNDFIKVDIYFEMFHHVEFHAHISTRSQQLLRKTSMKRKDVHGLGLDVVFLMIDSQSNANFRRHLKKAMPKLLNDENTILLNGHTVVGDGTTAQLLAILVGDREKYLSEARRSVDNASTCDQFNFIFKDFHKAGYLTMFSEDNPEWGAFHYRLNGFNTLPTSWYIRPFWLAKKPSHKCDVEYNNIMLKTFTETFEDLPKVSLIINSAIAHNDFNGLQVIDDDILEIINYFKSPVRINHTILVIFGDHGARIGPFRSTLQGKLEQRLPFFSITLPPDFNVKYPKMFTALKKNSNVLTNHFDVYASLHHMLSYPDLPNKTFIGQSLFTEIDAAVRTCNNSGVEDHWCPCLNYKNVPITDENVLMVAHEVVHYINSLINKNKDSAKLCSNLTLGNILSAGLKTPKKELIQYVKTSKNQECDSCGIVYETAVESKQYYEVVFVVLPSSGTFEANAKVLSDKKIIVDPNISRINLYGNQPLCIINEFPHLRPYCYCV</sequence>
<keyword evidence="1" id="KW-0472">Membrane</keyword>
<keyword evidence="1" id="KW-1133">Transmembrane helix</keyword>